<proteinExistence type="predicted"/>
<accession>A0A5J6FC64</accession>
<protein>
    <submittedName>
        <fullName evidence="1">Uncharacterized protein</fullName>
    </submittedName>
</protein>
<evidence type="ECO:0000313" key="1">
    <source>
        <dbReference type="EMBL" id="QEU73872.1"/>
    </source>
</evidence>
<name>A0A5J6FC64_9ACTN</name>
<dbReference type="KEGG" id="snk:CP967_19420"/>
<gene>
    <name evidence="1" type="ORF">CP967_19420</name>
</gene>
<dbReference type="OrthoDB" id="3540409at2"/>
<sequence length="156" mass="17952">MPRRRPGALRAENPVAPVWGPWTGRIPGLSERACAEIQRAERAYDDPADLLWEGAVAAALAHYRAFLRQPGRYLDLCFEASPHPESALVDVAKARDVLEAALRSLPRHAHGELGRLVARLDAEFGRRTLPDPHARRRFWRGDEWWHQRLYDGEYRW</sequence>
<dbReference type="AlphaFoldDB" id="A0A5J6FC64"/>
<evidence type="ECO:0000313" key="2">
    <source>
        <dbReference type="Proteomes" id="UP000326178"/>
    </source>
</evidence>
<dbReference type="RefSeq" id="WP_150489169.1">
    <property type="nucleotide sequence ID" value="NZ_BMUV01000033.1"/>
</dbReference>
<dbReference type="Proteomes" id="UP000326178">
    <property type="component" value="Chromosome"/>
</dbReference>
<keyword evidence="2" id="KW-1185">Reference proteome</keyword>
<organism evidence="1 2">
    <name type="scientific">Streptomyces nitrosporeus</name>
    <dbReference type="NCBI Taxonomy" id="28894"/>
    <lineage>
        <taxon>Bacteria</taxon>
        <taxon>Bacillati</taxon>
        <taxon>Actinomycetota</taxon>
        <taxon>Actinomycetes</taxon>
        <taxon>Kitasatosporales</taxon>
        <taxon>Streptomycetaceae</taxon>
        <taxon>Streptomyces</taxon>
    </lineage>
</organism>
<dbReference type="EMBL" id="CP023702">
    <property type="protein sequence ID" value="QEU73872.1"/>
    <property type="molecule type" value="Genomic_DNA"/>
</dbReference>
<reference evidence="1 2" key="1">
    <citation type="submission" date="2017-09" db="EMBL/GenBank/DDBJ databases">
        <authorList>
            <person name="Lee N."/>
            <person name="Cho B.-K."/>
        </authorList>
    </citation>
    <scope>NUCLEOTIDE SEQUENCE [LARGE SCALE GENOMIC DNA]</scope>
    <source>
        <strain evidence="1 2">ATCC 12769</strain>
    </source>
</reference>